<comment type="caution">
    <text evidence="2">The sequence shown here is derived from an EMBL/GenBank/DDBJ whole genome shotgun (WGS) entry which is preliminary data.</text>
</comment>
<dbReference type="RefSeq" id="WP_253457119.1">
    <property type="nucleotide sequence ID" value="NZ_JBGFFX010000016.1"/>
</dbReference>
<proteinExistence type="predicted"/>
<name>A0ABV4EDB7_9GAMM</name>
<protein>
    <submittedName>
        <fullName evidence="2">Uncharacterized protein</fullName>
    </submittedName>
</protein>
<dbReference type="EMBL" id="JBGFFX010000016">
    <property type="protein sequence ID" value="MEY8772942.1"/>
    <property type="molecule type" value="Genomic_DNA"/>
</dbReference>
<keyword evidence="1" id="KW-0812">Transmembrane</keyword>
<evidence type="ECO:0000256" key="1">
    <source>
        <dbReference type="SAM" id="Phobius"/>
    </source>
</evidence>
<keyword evidence="3" id="KW-1185">Reference proteome</keyword>
<accession>A0ABV4EDB7</accession>
<evidence type="ECO:0000313" key="3">
    <source>
        <dbReference type="Proteomes" id="UP001565243"/>
    </source>
</evidence>
<feature type="transmembrane region" description="Helical" evidence="1">
    <location>
        <begin position="83"/>
        <end position="106"/>
    </location>
</feature>
<reference evidence="2 3" key="1">
    <citation type="submission" date="2024-07" db="EMBL/GenBank/DDBJ databases">
        <authorList>
            <person name="Hebao G."/>
        </authorList>
    </citation>
    <scope>NUCLEOTIDE SEQUENCE [LARGE SCALE GENOMIC DNA]</scope>
    <source>
        <strain evidence="2 3">ACCC 02193</strain>
    </source>
</reference>
<dbReference type="Proteomes" id="UP001565243">
    <property type="component" value="Unassembled WGS sequence"/>
</dbReference>
<keyword evidence="1" id="KW-0472">Membrane</keyword>
<keyword evidence="1" id="KW-1133">Transmembrane helix</keyword>
<organism evidence="2 3">
    <name type="scientific">Erwinia aeris</name>
    <dbReference type="NCBI Taxonomy" id="3239803"/>
    <lineage>
        <taxon>Bacteria</taxon>
        <taxon>Pseudomonadati</taxon>
        <taxon>Pseudomonadota</taxon>
        <taxon>Gammaproteobacteria</taxon>
        <taxon>Enterobacterales</taxon>
        <taxon>Erwiniaceae</taxon>
        <taxon>Erwinia</taxon>
    </lineage>
</organism>
<feature type="transmembrane region" description="Helical" evidence="1">
    <location>
        <begin position="12"/>
        <end position="35"/>
    </location>
</feature>
<feature type="transmembrane region" description="Helical" evidence="1">
    <location>
        <begin position="47"/>
        <end position="71"/>
    </location>
</feature>
<evidence type="ECO:0000313" key="2">
    <source>
        <dbReference type="EMBL" id="MEY8772942.1"/>
    </source>
</evidence>
<sequence length="192" mass="21985">MQNIIREIKRLGIKGCLLMAFFTVVPLVAMAYWSALSRNVYLADPDSVFWIAGEVGVGAALVITLVAVIFFHHRLTLRQLPKLFICSAFMIGVFSLQLPSALVRYLPHQSSQYLTEYDVSFPGPSRGKSGRCEMGLWLKDRHLNRWIQFCSSRAWLAEHCERGMDRMEVVEEVNKYGVRVVNFWCAWSPIKP</sequence>
<gene>
    <name evidence="2" type="ORF">AB6T85_21255</name>
</gene>